<feature type="chain" id="PRO_5047080996" evidence="2">
    <location>
        <begin position="21"/>
        <end position="726"/>
    </location>
</feature>
<dbReference type="Pfam" id="PF00723">
    <property type="entry name" value="Glyco_hydro_15"/>
    <property type="match status" value="2"/>
</dbReference>
<feature type="domain" description="GH15-like" evidence="3">
    <location>
        <begin position="304"/>
        <end position="377"/>
    </location>
</feature>
<evidence type="ECO:0000259" key="3">
    <source>
        <dbReference type="Pfam" id="PF00723"/>
    </source>
</evidence>
<dbReference type="SUPFAM" id="SSF74650">
    <property type="entry name" value="Galactose mutarotase-like"/>
    <property type="match status" value="1"/>
</dbReference>
<dbReference type="InterPro" id="IPR015220">
    <property type="entry name" value="Glucodextranase_N"/>
</dbReference>
<evidence type="ECO:0000259" key="4">
    <source>
        <dbReference type="Pfam" id="PF09137"/>
    </source>
</evidence>
<keyword evidence="5" id="KW-0378">Hydrolase</keyword>
<keyword evidence="6" id="KW-1185">Reference proteome</keyword>
<dbReference type="RefSeq" id="WP_344412940.1">
    <property type="nucleotide sequence ID" value="NZ_BAAANN010000002.1"/>
</dbReference>
<dbReference type="Gene3D" id="1.50.10.10">
    <property type="match status" value="1"/>
</dbReference>
<dbReference type="GO" id="GO:0016787">
    <property type="term" value="F:hydrolase activity"/>
    <property type="evidence" value="ECO:0007669"/>
    <property type="project" value="UniProtKB-KW"/>
</dbReference>
<evidence type="ECO:0000256" key="2">
    <source>
        <dbReference type="SAM" id="SignalP"/>
    </source>
</evidence>
<keyword evidence="2" id="KW-0732">Signal</keyword>
<proteinExistence type="predicted"/>
<dbReference type="EMBL" id="BAAANN010000002">
    <property type="protein sequence ID" value="GAA1940992.1"/>
    <property type="molecule type" value="Genomic_DNA"/>
</dbReference>
<dbReference type="Gene3D" id="2.70.98.10">
    <property type="match status" value="1"/>
</dbReference>
<feature type="domain" description="Glucodextranase N-terminal" evidence="4">
    <location>
        <begin position="31"/>
        <end position="289"/>
    </location>
</feature>
<sequence length="726" mass="77748">MRKVVAAALGGLLVTGLVPAAAVAAPPPGDAPGAPGAHPSWLPADKTGFGGSRGKASEVWFTLQGGRMSEVYYPDLSTPSVRSLDFVVTDGRGFATVDSSAKSQRVERAGTDALTYRQTITDDRGRWRLRKTYVTDPARSTVSVSVDFDSLTGRPYELYAVLDPDLTNDGADDAARTDGSALVAHDAKTAAAFAASPAFTKASVGYAGASDGITQLTKTRTLEPYAAAERGNVVQTGQAAVDGIRSRHVELAIGLGSGEREAAETAKASLRQGFRSVQHANESGWRRYLAGLPGAPGSLRTGEERDLYRASVLMLAASEDKRNPGAFVASPSMPWRFGDNDGDFSPSGTYHLVWPRDLYQIATGLLAAGDRPAAERALGYLYGTQQLPDGHFPQNSKVDGTPVWKSIQLDETAFPIVLASQLGRTDAKTWHGVRRAAEFLLSYRGDKGQPSPYTQQERWEEQDGYSPSTIASVIAGLVCAAELARHNGAAADADRYLAAADRFRADLPAQTVTTNGPLSKNPYFVRLTKDGDANSGAKYNLGNSSVTMDQRAVTDAGFLDLVRLGVYAPGDKVIRDSVEVTDGQIAFTTPTGQFWHRYTADGYGELADGSPWDFTFPAESRTTFGRLWPLLAGERGEYELANGDKASAQRRLRDLGRVASAGGTMPEQVWDENAPSGRPGFPAGRPNASATPLAWTHAQYLRLAWDVQRGAVTEQPRAVRCRYAGC</sequence>
<comment type="caution">
    <text evidence="5">The sequence shown here is derived from an EMBL/GenBank/DDBJ whole genome shotgun (WGS) entry which is preliminary data.</text>
</comment>
<gene>
    <name evidence="5" type="ORF">GCM10009754_05360</name>
</gene>
<dbReference type="PANTHER" id="PTHR31616:SF0">
    <property type="entry name" value="GLUCAN 1,4-ALPHA-GLUCOSIDASE"/>
    <property type="match status" value="1"/>
</dbReference>
<feature type="domain" description="GH15-like" evidence="3">
    <location>
        <begin position="392"/>
        <end position="705"/>
    </location>
</feature>
<feature type="region of interest" description="Disordered" evidence="1">
    <location>
        <begin position="29"/>
        <end position="48"/>
    </location>
</feature>
<feature type="signal peptide" evidence="2">
    <location>
        <begin position="1"/>
        <end position="20"/>
    </location>
</feature>
<dbReference type="InterPro" id="IPR011613">
    <property type="entry name" value="GH15-like"/>
</dbReference>
<dbReference type="InterPro" id="IPR012341">
    <property type="entry name" value="6hp_glycosidase-like_sf"/>
</dbReference>
<dbReference type="Proteomes" id="UP001501116">
    <property type="component" value="Unassembled WGS sequence"/>
</dbReference>
<dbReference type="CDD" id="cd07430">
    <property type="entry name" value="GH15_N"/>
    <property type="match status" value="1"/>
</dbReference>
<dbReference type="SUPFAM" id="SSF48208">
    <property type="entry name" value="Six-hairpin glycosidases"/>
    <property type="match status" value="1"/>
</dbReference>
<dbReference type="InterPro" id="IPR014718">
    <property type="entry name" value="GH-type_carb-bd"/>
</dbReference>
<evidence type="ECO:0000256" key="1">
    <source>
        <dbReference type="SAM" id="MobiDB-lite"/>
    </source>
</evidence>
<organism evidence="5 6">
    <name type="scientific">Amycolatopsis minnesotensis</name>
    <dbReference type="NCBI Taxonomy" id="337894"/>
    <lineage>
        <taxon>Bacteria</taxon>
        <taxon>Bacillati</taxon>
        <taxon>Actinomycetota</taxon>
        <taxon>Actinomycetes</taxon>
        <taxon>Pseudonocardiales</taxon>
        <taxon>Pseudonocardiaceae</taxon>
        <taxon>Amycolatopsis</taxon>
    </lineage>
</organism>
<reference evidence="5 6" key="1">
    <citation type="journal article" date="2019" name="Int. J. Syst. Evol. Microbiol.">
        <title>The Global Catalogue of Microorganisms (GCM) 10K type strain sequencing project: providing services to taxonomists for standard genome sequencing and annotation.</title>
        <authorList>
            <consortium name="The Broad Institute Genomics Platform"/>
            <consortium name="The Broad Institute Genome Sequencing Center for Infectious Disease"/>
            <person name="Wu L."/>
            <person name="Ma J."/>
        </authorList>
    </citation>
    <scope>NUCLEOTIDE SEQUENCE [LARGE SCALE GENOMIC DNA]</scope>
    <source>
        <strain evidence="5 6">JCM 14545</strain>
    </source>
</reference>
<dbReference type="InterPro" id="IPR008928">
    <property type="entry name" value="6-hairpin_glycosidase_sf"/>
</dbReference>
<name>A0ABN2Q113_9PSEU</name>
<accession>A0ABN2Q113</accession>
<dbReference type="InterPro" id="IPR011013">
    <property type="entry name" value="Gal_mutarotase_sf_dom"/>
</dbReference>
<dbReference type="PANTHER" id="PTHR31616">
    <property type="entry name" value="TREHALASE"/>
    <property type="match status" value="1"/>
</dbReference>
<dbReference type="Pfam" id="PF09137">
    <property type="entry name" value="Glucodextran_N"/>
    <property type="match status" value="1"/>
</dbReference>
<protein>
    <submittedName>
        <fullName evidence="5">Glycoside hydrolase family 15 protein</fullName>
    </submittedName>
</protein>
<evidence type="ECO:0000313" key="5">
    <source>
        <dbReference type="EMBL" id="GAA1940992.1"/>
    </source>
</evidence>
<evidence type="ECO:0000313" key="6">
    <source>
        <dbReference type="Proteomes" id="UP001501116"/>
    </source>
</evidence>